<protein>
    <recommendedName>
        <fullName evidence="7">RING-type domain-containing protein</fullName>
    </recommendedName>
</protein>
<evidence type="ECO:0000313" key="5">
    <source>
        <dbReference type="EMBL" id="KAK1745375.1"/>
    </source>
</evidence>
<dbReference type="PROSITE" id="PS00518">
    <property type="entry name" value="ZF_RING_1"/>
    <property type="match status" value="1"/>
</dbReference>
<evidence type="ECO:0000256" key="4">
    <source>
        <dbReference type="SAM" id="MobiDB-lite"/>
    </source>
</evidence>
<dbReference type="SUPFAM" id="SSF57850">
    <property type="entry name" value="RING/U-box"/>
    <property type="match status" value="1"/>
</dbReference>
<organism evidence="5 6">
    <name type="scientific">Skeletonema marinoi</name>
    <dbReference type="NCBI Taxonomy" id="267567"/>
    <lineage>
        <taxon>Eukaryota</taxon>
        <taxon>Sar</taxon>
        <taxon>Stramenopiles</taxon>
        <taxon>Ochrophyta</taxon>
        <taxon>Bacillariophyta</taxon>
        <taxon>Coscinodiscophyceae</taxon>
        <taxon>Thalassiosirophycidae</taxon>
        <taxon>Thalassiosirales</taxon>
        <taxon>Skeletonemataceae</taxon>
        <taxon>Skeletonema</taxon>
        <taxon>Skeletonema marinoi-dohrnii complex</taxon>
    </lineage>
</organism>
<dbReference type="GO" id="GO:0008270">
    <property type="term" value="F:zinc ion binding"/>
    <property type="evidence" value="ECO:0007669"/>
    <property type="project" value="UniProtKB-KW"/>
</dbReference>
<evidence type="ECO:0000313" key="6">
    <source>
        <dbReference type="Proteomes" id="UP001224775"/>
    </source>
</evidence>
<evidence type="ECO:0008006" key="7">
    <source>
        <dbReference type="Google" id="ProtNLM"/>
    </source>
</evidence>
<dbReference type="InterPro" id="IPR013083">
    <property type="entry name" value="Znf_RING/FYVE/PHD"/>
</dbReference>
<reference evidence="5" key="1">
    <citation type="submission" date="2023-06" db="EMBL/GenBank/DDBJ databases">
        <title>Survivors Of The Sea: Transcriptome response of Skeletonema marinoi to long-term dormancy.</title>
        <authorList>
            <person name="Pinder M.I.M."/>
            <person name="Kourtchenko O."/>
            <person name="Robertson E.K."/>
            <person name="Larsson T."/>
            <person name="Maumus F."/>
            <person name="Osuna-Cruz C.M."/>
            <person name="Vancaester E."/>
            <person name="Stenow R."/>
            <person name="Vandepoele K."/>
            <person name="Ploug H."/>
            <person name="Bruchert V."/>
            <person name="Godhe A."/>
            <person name="Topel M."/>
        </authorList>
    </citation>
    <scope>NUCLEOTIDE SEQUENCE</scope>
    <source>
        <strain evidence="5">R05AC</strain>
    </source>
</reference>
<dbReference type="Gene3D" id="3.30.40.10">
    <property type="entry name" value="Zinc/RING finger domain, C3HC4 (zinc finger)"/>
    <property type="match status" value="1"/>
</dbReference>
<accession>A0AAD8YH84</accession>
<keyword evidence="2" id="KW-0863">Zinc-finger</keyword>
<dbReference type="InterPro" id="IPR017907">
    <property type="entry name" value="Znf_RING_CS"/>
</dbReference>
<comment type="caution">
    <text evidence="5">The sequence shown here is derived from an EMBL/GenBank/DDBJ whole genome shotgun (WGS) entry which is preliminary data.</text>
</comment>
<dbReference type="Proteomes" id="UP001224775">
    <property type="component" value="Unassembled WGS sequence"/>
</dbReference>
<sequence length="216" mass="24478">EYTKCGICITKFSSYRDNKNPEIRKHLPVLSSSQRCDHWFCHGCILREQLRVAEENIGRIPKWIKCMHCREKTSFNPAEPKYHRLLIDLLARAQKYAAAQVKNEEQESCVDMQLNLGSSSNAMFMKRECDAVDDDEGDREMKRPKLLLAPSPQLVQVKEEPVECDDQYDPPPLVDSASPMSEITQSAANSTSNLDVDVGTRHKGTALLHQQSSKTA</sequence>
<proteinExistence type="predicted"/>
<evidence type="ECO:0000256" key="1">
    <source>
        <dbReference type="ARBA" id="ARBA00022723"/>
    </source>
</evidence>
<feature type="compositionally biased region" description="Polar residues" evidence="4">
    <location>
        <begin position="178"/>
        <end position="194"/>
    </location>
</feature>
<feature type="non-terminal residue" evidence="5">
    <location>
        <position position="1"/>
    </location>
</feature>
<feature type="region of interest" description="Disordered" evidence="4">
    <location>
        <begin position="160"/>
        <end position="216"/>
    </location>
</feature>
<evidence type="ECO:0000256" key="3">
    <source>
        <dbReference type="ARBA" id="ARBA00022833"/>
    </source>
</evidence>
<gene>
    <name evidence="5" type="ORF">QTG54_003299</name>
</gene>
<evidence type="ECO:0000256" key="2">
    <source>
        <dbReference type="ARBA" id="ARBA00022771"/>
    </source>
</evidence>
<keyword evidence="6" id="KW-1185">Reference proteome</keyword>
<dbReference type="AlphaFoldDB" id="A0AAD8YH84"/>
<keyword evidence="3" id="KW-0862">Zinc</keyword>
<keyword evidence="1" id="KW-0479">Metal-binding</keyword>
<dbReference type="EMBL" id="JATAAI010000005">
    <property type="protein sequence ID" value="KAK1745375.1"/>
    <property type="molecule type" value="Genomic_DNA"/>
</dbReference>
<name>A0AAD8YH84_9STRA</name>